<organism evidence="7 8">
    <name type="scientific">Raoultibacter timonensis</name>
    <dbReference type="NCBI Taxonomy" id="1907662"/>
    <lineage>
        <taxon>Bacteria</taxon>
        <taxon>Bacillati</taxon>
        <taxon>Actinomycetota</taxon>
        <taxon>Coriobacteriia</taxon>
        <taxon>Eggerthellales</taxon>
        <taxon>Eggerthellaceae</taxon>
        <taxon>Raoultibacter</taxon>
    </lineage>
</organism>
<dbReference type="SUPFAM" id="SSF56425">
    <property type="entry name" value="Succinate dehydrogenase/fumarate reductase flavoprotein, catalytic domain"/>
    <property type="match status" value="1"/>
</dbReference>
<proteinExistence type="predicted"/>
<gene>
    <name evidence="7" type="ORF">CE91St30_28780</name>
</gene>
<evidence type="ECO:0000256" key="4">
    <source>
        <dbReference type="ARBA" id="ARBA00023002"/>
    </source>
</evidence>
<dbReference type="SUPFAM" id="SSF51905">
    <property type="entry name" value="FAD/NAD(P)-binding domain"/>
    <property type="match status" value="1"/>
</dbReference>
<evidence type="ECO:0000313" key="7">
    <source>
        <dbReference type="EMBL" id="BDE97545.1"/>
    </source>
</evidence>
<keyword evidence="4" id="KW-0560">Oxidoreductase</keyword>
<feature type="domain" description="FAD-dependent oxidoreductase 2 FAD-binding" evidence="6">
    <location>
        <begin position="60"/>
        <end position="500"/>
    </location>
</feature>
<dbReference type="PROSITE" id="PS51257">
    <property type="entry name" value="PROKAR_LIPOPROTEIN"/>
    <property type="match status" value="1"/>
</dbReference>
<feature type="chain" id="PRO_5046103823" evidence="5">
    <location>
        <begin position="22"/>
        <end position="527"/>
    </location>
</feature>
<dbReference type="PANTHER" id="PTHR43400">
    <property type="entry name" value="FUMARATE REDUCTASE"/>
    <property type="match status" value="1"/>
</dbReference>
<dbReference type="PRINTS" id="PR00411">
    <property type="entry name" value="PNDRDTASEI"/>
</dbReference>
<keyword evidence="8" id="KW-1185">Reference proteome</keyword>
<protein>
    <submittedName>
        <fullName evidence="7">FAD-binding dehydrogenase</fullName>
    </submittedName>
</protein>
<dbReference type="InterPro" id="IPR050315">
    <property type="entry name" value="FAD-oxidoreductase_2"/>
</dbReference>
<dbReference type="PANTHER" id="PTHR43400:SF10">
    <property type="entry name" value="3-OXOSTEROID 1-DEHYDROGENASE"/>
    <property type="match status" value="1"/>
</dbReference>
<evidence type="ECO:0000256" key="3">
    <source>
        <dbReference type="ARBA" id="ARBA00022827"/>
    </source>
</evidence>
<evidence type="ECO:0000256" key="5">
    <source>
        <dbReference type="SAM" id="SignalP"/>
    </source>
</evidence>
<comment type="cofactor">
    <cofactor evidence="1">
        <name>FAD</name>
        <dbReference type="ChEBI" id="CHEBI:57692"/>
    </cofactor>
</comment>
<dbReference type="InterPro" id="IPR027477">
    <property type="entry name" value="Succ_DH/fumarate_Rdtase_cat_sf"/>
</dbReference>
<feature type="signal peptide" evidence="5">
    <location>
        <begin position="1"/>
        <end position="21"/>
    </location>
</feature>
<keyword evidence="2" id="KW-0285">Flavoprotein</keyword>
<dbReference type="PROSITE" id="PS51318">
    <property type="entry name" value="TAT"/>
    <property type="match status" value="1"/>
</dbReference>
<dbReference type="EMBL" id="AP025564">
    <property type="protein sequence ID" value="BDE97545.1"/>
    <property type="molecule type" value="Genomic_DNA"/>
</dbReference>
<dbReference type="InterPro" id="IPR003953">
    <property type="entry name" value="FAD-dep_OxRdtase_2_FAD-bd"/>
</dbReference>
<evidence type="ECO:0000256" key="1">
    <source>
        <dbReference type="ARBA" id="ARBA00001974"/>
    </source>
</evidence>
<name>A0ABM7WMF9_9ACTN</name>
<dbReference type="Proteomes" id="UP001320544">
    <property type="component" value="Chromosome"/>
</dbReference>
<accession>A0ABM7WMF9</accession>
<dbReference type="RefSeq" id="WP_244386892.1">
    <property type="nucleotide sequence ID" value="NZ_AP025564.1"/>
</dbReference>
<dbReference type="InterPro" id="IPR006311">
    <property type="entry name" value="TAT_signal"/>
</dbReference>
<evidence type="ECO:0000259" key="6">
    <source>
        <dbReference type="Pfam" id="PF00890"/>
    </source>
</evidence>
<keyword evidence="5" id="KW-0732">Signal</keyword>
<dbReference type="Gene3D" id="3.90.700.10">
    <property type="entry name" value="Succinate dehydrogenase/fumarate reductase flavoprotein, catalytic domain"/>
    <property type="match status" value="1"/>
</dbReference>
<reference evidence="7 8" key="1">
    <citation type="submission" date="2022-01" db="EMBL/GenBank/DDBJ databases">
        <title>Novel bile acid biosynthetic pathways are enriched in the microbiome of centenarians.</title>
        <authorList>
            <person name="Sato Y."/>
            <person name="Atarashi K."/>
            <person name="Plichta R.D."/>
            <person name="Arai Y."/>
            <person name="Sasajima S."/>
            <person name="Kearney M.S."/>
            <person name="Suda W."/>
            <person name="Takeshita K."/>
            <person name="Sasaki T."/>
            <person name="Okamoto S."/>
            <person name="Skelly N.A."/>
            <person name="Okamura Y."/>
            <person name="Vlamakis H."/>
            <person name="Li Y."/>
            <person name="Tanoue T."/>
            <person name="Takei H."/>
            <person name="Nittono H."/>
            <person name="Narushima S."/>
            <person name="Irie J."/>
            <person name="Itoh H."/>
            <person name="Moriya K."/>
            <person name="Sugiura Y."/>
            <person name="Suematsu M."/>
            <person name="Moritoki N."/>
            <person name="Shibata S."/>
            <person name="Littman R.D."/>
            <person name="Fischbach A.M."/>
            <person name="Uwamino Y."/>
            <person name="Inoue T."/>
            <person name="Honda A."/>
            <person name="Hattori M."/>
            <person name="Murai T."/>
            <person name="Xavier J.R."/>
            <person name="Hirose N."/>
            <person name="Honda K."/>
        </authorList>
    </citation>
    <scope>NUCLEOTIDE SEQUENCE [LARGE SCALE GENOMIC DNA]</scope>
    <source>
        <strain evidence="7 8">CE91-St30</strain>
    </source>
</reference>
<keyword evidence="3" id="KW-0274">FAD</keyword>
<evidence type="ECO:0000313" key="8">
    <source>
        <dbReference type="Proteomes" id="UP001320544"/>
    </source>
</evidence>
<dbReference type="InterPro" id="IPR036188">
    <property type="entry name" value="FAD/NAD-bd_sf"/>
</dbReference>
<sequence length="527" mass="54800">MAITRRSFLSGSLLAGAGVVAGSLIGCSPASEAAADKTTAPTDAADKVKAHNPVSTEQFDVVVVGSGTAGTCAALRAAELGKKVVCLEKNSGLGGTSVFAEGLCGIGSRFQTEQGIEVDRAAVLADTMSYHHYACLGPVVRSFIDNCGSTIDWLEDQGVAFSSVVALGESYPVWHLPADETGAPTAMKTVLDVLQKNAQDLGVEFRTSAPMTDLAVEGDAVVGVYLGGDGDETLIEAPAVVLASGGYANNAELFEKFTGRPYDSVHVWGMTGRDGDGILAATGTANADTHLPGAVMYHTGRIEGTDAFSDIPNFVLTMQPTLRVNAAAERYFNEAVTSDFSATGNVLTTNAANYVVFDDAYIDHIEQAGPFCPMPNLGAFVGQPFECRKGIESCKGVAKADTIEDLAEQLGLDADALRETVDRYNEFCASGLDEDYGKPAEQLLSVEKAPFYGAFITPTLFTTVGALRVNEAMQVVATDGHAISGLYAAGGDAAGLYGANYDVDVCSGSQQGWAATSGKLAAEHLSA</sequence>
<dbReference type="Gene3D" id="3.50.50.60">
    <property type="entry name" value="FAD/NAD(P)-binding domain"/>
    <property type="match status" value="1"/>
</dbReference>
<dbReference type="Pfam" id="PF00890">
    <property type="entry name" value="FAD_binding_2"/>
    <property type="match status" value="1"/>
</dbReference>
<evidence type="ECO:0000256" key="2">
    <source>
        <dbReference type="ARBA" id="ARBA00022630"/>
    </source>
</evidence>